<reference evidence="2 3" key="1">
    <citation type="submission" date="2024-06" db="EMBL/GenBank/DDBJ databases">
        <title>Genomic Encyclopedia of Type Strains, Phase IV (KMG-IV): sequencing the most valuable type-strain genomes for metagenomic binning, comparative biology and taxonomic classification.</title>
        <authorList>
            <person name="Goeker M."/>
        </authorList>
    </citation>
    <scope>NUCLEOTIDE SEQUENCE [LARGE SCALE GENOMIC DNA]</scope>
    <source>
        <strain evidence="2 3">DSM 23520</strain>
    </source>
</reference>
<dbReference type="Pfam" id="PF14528">
    <property type="entry name" value="LAGLIDADG_3"/>
    <property type="match status" value="1"/>
</dbReference>
<dbReference type="Proteomes" id="UP001549167">
    <property type="component" value="Unassembled WGS sequence"/>
</dbReference>
<dbReference type="EMBL" id="JBEPMX010000004">
    <property type="protein sequence ID" value="MET3682930.1"/>
    <property type="molecule type" value="Genomic_DNA"/>
</dbReference>
<protein>
    <recommendedName>
        <fullName evidence="1">Homing endonuclease LAGLIDADG domain-containing protein</fullName>
    </recommendedName>
</protein>
<evidence type="ECO:0000259" key="1">
    <source>
        <dbReference type="Pfam" id="PF14528"/>
    </source>
</evidence>
<name>A0ABV2KWJ8_9BACI</name>
<accession>A0ABV2KWJ8</accession>
<proteinExistence type="predicted"/>
<comment type="caution">
    <text evidence="2">The sequence shown here is derived from an EMBL/GenBank/DDBJ whole genome shotgun (WGS) entry which is preliminary data.</text>
</comment>
<gene>
    <name evidence="2" type="ORF">ABID56_001020</name>
</gene>
<organism evidence="2 3">
    <name type="scientific">Alkalibacillus flavidus</name>
    <dbReference type="NCBI Taxonomy" id="546021"/>
    <lineage>
        <taxon>Bacteria</taxon>
        <taxon>Bacillati</taxon>
        <taxon>Bacillota</taxon>
        <taxon>Bacilli</taxon>
        <taxon>Bacillales</taxon>
        <taxon>Bacillaceae</taxon>
        <taxon>Alkalibacillus</taxon>
    </lineage>
</organism>
<dbReference type="InterPro" id="IPR027434">
    <property type="entry name" value="Homing_endonucl"/>
</dbReference>
<evidence type="ECO:0000313" key="3">
    <source>
        <dbReference type="Proteomes" id="UP001549167"/>
    </source>
</evidence>
<evidence type="ECO:0000313" key="2">
    <source>
        <dbReference type="EMBL" id="MET3682930.1"/>
    </source>
</evidence>
<dbReference type="RefSeq" id="WP_354219530.1">
    <property type="nucleotide sequence ID" value="NZ_JBEPMX010000004.1"/>
</dbReference>
<dbReference type="InterPro" id="IPR004860">
    <property type="entry name" value="LAGLIDADG_dom"/>
</dbReference>
<sequence>MYHELNIGIDMGSSKFLTENTAYFLGLLLADESIALEGRTHWIAPVRHNPKKYDMTSLEHHYYLVKSLSEQIGKENKTFFIDYFKSIGVKFSKFNAGKYGFVTLFEQTEDEYTLEKLVDDIFQPLKNSSHTVLQAFLVGCFDGRSSYDKTYKFISLDIQNQNLFNLIAELISRLGIKANLNNSHNARKRNNSGSTPRAGQIRIKSHEYLENIGFISPIKFENAVQGVLSNYQLKTEPILNELKTIVVEEE</sequence>
<dbReference type="SUPFAM" id="SSF55608">
    <property type="entry name" value="Homing endonucleases"/>
    <property type="match status" value="1"/>
</dbReference>
<keyword evidence="3" id="KW-1185">Reference proteome</keyword>
<feature type="domain" description="Homing endonuclease LAGLIDADG" evidence="1">
    <location>
        <begin position="133"/>
        <end position="209"/>
    </location>
</feature>
<dbReference type="Gene3D" id="3.10.28.10">
    <property type="entry name" value="Homing endonucleases"/>
    <property type="match status" value="1"/>
</dbReference>